<evidence type="ECO:0000313" key="2">
    <source>
        <dbReference type="Proteomes" id="UP000178129"/>
    </source>
</evidence>
<dbReference type="InParanoid" id="A0A1E1JZ03"/>
<comment type="caution">
    <text evidence="1">The sequence shown here is derived from an EMBL/GenBank/DDBJ whole genome shotgun (WGS) entry which is preliminary data.</text>
</comment>
<protein>
    <submittedName>
        <fullName evidence="1">Uncharacterized protein</fullName>
    </submittedName>
</protein>
<accession>A0A1E1JZ03</accession>
<dbReference type="Proteomes" id="UP000178129">
    <property type="component" value="Unassembled WGS sequence"/>
</dbReference>
<dbReference type="AlphaFoldDB" id="A0A1E1JZ03"/>
<reference evidence="2" key="1">
    <citation type="submission" date="2016-03" db="EMBL/GenBank/DDBJ databases">
        <authorList>
            <person name="Ploux O."/>
        </authorList>
    </citation>
    <scope>NUCLEOTIDE SEQUENCE [LARGE SCALE GENOMIC DNA]</scope>
    <source>
        <strain evidence="2">UK7</strain>
    </source>
</reference>
<name>A0A1E1JZ03_9HELO</name>
<gene>
    <name evidence="1" type="ORF">RCO7_14198</name>
</gene>
<proteinExistence type="predicted"/>
<sequence>MFRRGAKQGGGERCEPCADFEGNSSVLMKRHDERLMLSPPSLNVKSYALTAAELFNV</sequence>
<keyword evidence="2" id="KW-1185">Reference proteome</keyword>
<dbReference type="EMBL" id="FJUW01000004">
    <property type="protein sequence ID" value="CZS91043.1"/>
    <property type="molecule type" value="Genomic_DNA"/>
</dbReference>
<organism evidence="1 2">
    <name type="scientific">Rhynchosporium graminicola</name>
    <dbReference type="NCBI Taxonomy" id="2792576"/>
    <lineage>
        <taxon>Eukaryota</taxon>
        <taxon>Fungi</taxon>
        <taxon>Dikarya</taxon>
        <taxon>Ascomycota</taxon>
        <taxon>Pezizomycotina</taxon>
        <taxon>Leotiomycetes</taxon>
        <taxon>Helotiales</taxon>
        <taxon>Ploettnerulaceae</taxon>
        <taxon>Rhynchosporium</taxon>
    </lineage>
</organism>
<evidence type="ECO:0000313" key="1">
    <source>
        <dbReference type="EMBL" id="CZS91043.1"/>
    </source>
</evidence>